<dbReference type="SUPFAM" id="SSF56112">
    <property type="entry name" value="Protein kinase-like (PK-like)"/>
    <property type="match status" value="1"/>
</dbReference>
<gene>
    <name evidence="4" type="ORF">FMOSSE_LOCUS192</name>
</gene>
<dbReference type="CDD" id="cd13971">
    <property type="entry name" value="ADCK2-like"/>
    <property type="match status" value="1"/>
</dbReference>
<feature type="domain" description="ABC1 atypical kinase-like" evidence="3">
    <location>
        <begin position="271"/>
        <end position="418"/>
    </location>
</feature>
<feature type="domain" description="ABC1 atypical kinase-like" evidence="3">
    <location>
        <begin position="197"/>
        <end position="246"/>
    </location>
</feature>
<dbReference type="InterPro" id="IPR052402">
    <property type="entry name" value="ADCK_kinase"/>
</dbReference>
<dbReference type="EMBL" id="CAJVPP010000016">
    <property type="protein sequence ID" value="CAG8435054.1"/>
    <property type="molecule type" value="Genomic_DNA"/>
</dbReference>
<comment type="similarity">
    <text evidence="1">Belongs to the protein kinase superfamily. ADCK protein kinase family.</text>
</comment>
<evidence type="ECO:0000256" key="1">
    <source>
        <dbReference type="ARBA" id="ARBA00009670"/>
    </source>
</evidence>
<sequence>MNHFIRTSSKVPLGRYSTSNLYFSRFCLKLKYPRKFSTPSLFFVKGNKSSFKRVKSPFYDQKVTLDNDNSDLTNKQFNDSYKVQSISTAKCSEPNLMRKSISYIVRFISEYIIEPILIACRFTYLFCLFMPLIVGSPIILIGKRVPEKDDERTGALWWYNMLVRSMERAGPTFIKLAQWAASRTDIFSKEMCNLLSKLHSAVDPHPFYETKRIVEAAFGRSLEEIFIEFDMKPIGIGAIAQVYKAIIRPEILPSFFYDDSNGTDVIHPPVVAVKVLHPTAEKNIRRDLKILMAFAKIINAIPTMQWLSFPEEVSMFGEMMRDQLDLRIEEANLLEFQNNFRNRRTVKFPKPLTGCTTKNMLIEEYVRALPIKLFLDNGASVFDHMIANMGLDIFLHMLILDNFVHSDLHPGNIMIKFTKPNTYTVLRQFWAHYTASDEQESKIRYGDHDSDVAIERLLSKSHDKALWLDELKELCNEGYLPQLVFLDTGLITSLNEENRRNFLDLFRAIAEFNGYKAGRLMIERCKTPNLVKGGEIFALKMQHLVLNVKAITLQLGKIGIADILTTVLQMVRQHHVKLEGDFVNVIISILLLEGIGRRLDPTMDLLKSALPILRELGAQGAGRGVLKEIPGGGAWWLKFWFWLEAREWVDNASWKEYAAMFHKNVWWPDI</sequence>
<dbReference type="AlphaFoldDB" id="A0A9N8V1W7"/>
<keyword evidence="2" id="KW-0472">Membrane</keyword>
<evidence type="ECO:0000313" key="4">
    <source>
        <dbReference type="EMBL" id="CAG8435054.1"/>
    </source>
</evidence>
<name>A0A9N8V1W7_FUNMO</name>
<dbReference type="InterPro" id="IPR004147">
    <property type="entry name" value="ABC1_dom"/>
</dbReference>
<dbReference type="Proteomes" id="UP000789375">
    <property type="component" value="Unassembled WGS sequence"/>
</dbReference>
<evidence type="ECO:0000256" key="2">
    <source>
        <dbReference type="SAM" id="Phobius"/>
    </source>
</evidence>
<organism evidence="4 5">
    <name type="scientific">Funneliformis mosseae</name>
    <name type="common">Endomycorrhizal fungus</name>
    <name type="synonym">Glomus mosseae</name>
    <dbReference type="NCBI Taxonomy" id="27381"/>
    <lineage>
        <taxon>Eukaryota</taxon>
        <taxon>Fungi</taxon>
        <taxon>Fungi incertae sedis</taxon>
        <taxon>Mucoromycota</taxon>
        <taxon>Glomeromycotina</taxon>
        <taxon>Glomeromycetes</taxon>
        <taxon>Glomerales</taxon>
        <taxon>Glomeraceae</taxon>
        <taxon>Funneliformis</taxon>
    </lineage>
</organism>
<comment type="caution">
    <text evidence="4">The sequence shown here is derived from an EMBL/GenBank/DDBJ whole genome shotgun (WGS) entry which is preliminary data.</text>
</comment>
<keyword evidence="2" id="KW-0812">Transmembrane</keyword>
<evidence type="ECO:0000313" key="5">
    <source>
        <dbReference type="Proteomes" id="UP000789375"/>
    </source>
</evidence>
<reference evidence="4" key="1">
    <citation type="submission" date="2021-06" db="EMBL/GenBank/DDBJ databases">
        <authorList>
            <person name="Kallberg Y."/>
            <person name="Tangrot J."/>
            <person name="Rosling A."/>
        </authorList>
    </citation>
    <scope>NUCLEOTIDE SEQUENCE</scope>
    <source>
        <strain evidence="4">87-6 pot B 2015</strain>
    </source>
</reference>
<dbReference type="GO" id="GO:0005739">
    <property type="term" value="C:mitochondrion"/>
    <property type="evidence" value="ECO:0007669"/>
    <property type="project" value="TreeGrafter"/>
</dbReference>
<dbReference type="PANTHER" id="PTHR45890">
    <property type="entry name" value="AARF DOMAIN CONTAINING KINASE 2 (PREDICTED)"/>
    <property type="match status" value="1"/>
</dbReference>
<dbReference type="Pfam" id="PF03109">
    <property type="entry name" value="ABC1"/>
    <property type="match status" value="2"/>
</dbReference>
<keyword evidence="5" id="KW-1185">Reference proteome</keyword>
<accession>A0A9N8V1W7</accession>
<dbReference type="InterPro" id="IPR044095">
    <property type="entry name" value="ADCK2_dom"/>
</dbReference>
<dbReference type="InterPro" id="IPR011009">
    <property type="entry name" value="Kinase-like_dom_sf"/>
</dbReference>
<keyword evidence="2" id="KW-1133">Transmembrane helix</keyword>
<protein>
    <submittedName>
        <fullName evidence="4">9646_t:CDS:1</fullName>
    </submittedName>
</protein>
<evidence type="ECO:0000259" key="3">
    <source>
        <dbReference type="Pfam" id="PF03109"/>
    </source>
</evidence>
<proteinExistence type="inferred from homology"/>
<dbReference type="PANTHER" id="PTHR45890:SF1">
    <property type="entry name" value="AARF DOMAIN CONTAINING KINASE 2"/>
    <property type="match status" value="1"/>
</dbReference>
<feature type="transmembrane region" description="Helical" evidence="2">
    <location>
        <begin position="122"/>
        <end position="142"/>
    </location>
</feature>